<organism evidence="4">
    <name type="scientific">Echinostoma caproni</name>
    <dbReference type="NCBI Taxonomy" id="27848"/>
    <lineage>
        <taxon>Eukaryota</taxon>
        <taxon>Metazoa</taxon>
        <taxon>Spiralia</taxon>
        <taxon>Lophotrochozoa</taxon>
        <taxon>Platyhelminthes</taxon>
        <taxon>Trematoda</taxon>
        <taxon>Digenea</taxon>
        <taxon>Plagiorchiida</taxon>
        <taxon>Echinostomata</taxon>
        <taxon>Echinostomatoidea</taxon>
        <taxon>Echinostomatidae</taxon>
        <taxon>Echinostoma</taxon>
    </lineage>
</organism>
<protein>
    <submittedName>
        <fullName evidence="4">CUB domain-containing protein</fullName>
    </submittedName>
</protein>
<gene>
    <name evidence="2" type="ORF">ECPE_LOCUS10419</name>
</gene>
<name>A0A183ATY4_9TREM</name>
<sequence>MGSRSLYVKTVNCVLLFLLYSTAYRTCPPDFKDVGDGVCMIHLPLAATYCAAHQLCKVEGKKRGLRLFVSGIHAERIPKFFPDIKTVFTSLHAMLNRSSDLQAGWRVGDPGFADHETGNNDNSIRWYSKEPDESYEAIALYENGVLVDNKQKSRNASDVICELSNQSHTGSFERFVINWPYSFHSVYLQHNSNTGCFTSIVTPGLLSCGFQQRFCRGNPPTIVRSIGDTMFLNVHIDNLTAGDQFILYYKAADSFSIPIEKYSANEAQSSVQCVELGEGTDATAANGVVYCGDEMSHVQFGDSEVIRIWIRANNLNAGAQFAMEAMEFDPQAACDQYLETFDGTEKVFQFPTADLVPAHPVECSYTILTVKRRQIRVHITDISIFWSSNEQRIKSVFRFKGSL</sequence>
<reference evidence="2 3" key="2">
    <citation type="submission" date="2018-11" db="EMBL/GenBank/DDBJ databases">
        <authorList>
            <consortium name="Pathogen Informatics"/>
        </authorList>
    </citation>
    <scope>NUCLEOTIDE SEQUENCE [LARGE SCALE GENOMIC DNA]</scope>
    <source>
        <strain evidence="2 3">Egypt</strain>
    </source>
</reference>
<dbReference type="AlphaFoldDB" id="A0A183ATY4"/>
<keyword evidence="3" id="KW-1185">Reference proteome</keyword>
<reference evidence="4" key="1">
    <citation type="submission" date="2016-06" db="UniProtKB">
        <authorList>
            <consortium name="WormBaseParasite"/>
        </authorList>
    </citation>
    <scope>IDENTIFICATION</scope>
</reference>
<dbReference type="Proteomes" id="UP000272942">
    <property type="component" value="Unassembled WGS sequence"/>
</dbReference>
<dbReference type="OrthoDB" id="6249332at2759"/>
<accession>A0A183ATY4</accession>
<keyword evidence="1" id="KW-0732">Signal</keyword>
<dbReference type="EMBL" id="UZAN01049040">
    <property type="protein sequence ID" value="VDP87016.1"/>
    <property type="molecule type" value="Genomic_DNA"/>
</dbReference>
<evidence type="ECO:0000313" key="3">
    <source>
        <dbReference type="Proteomes" id="UP000272942"/>
    </source>
</evidence>
<feature type="chain" id="PRO_5043138186" evidence="1">
    <location>
        <begin position="24"/>
        <end position="403"/>
    </location>
</feature>
<evidence type="ECO:0000313" key="2">
    <source>
        <dbReference type="EMBL" id="VDP87016.1"/>
    </source>
</evidence>
<evidence type="ECO:0000256" key="1">
    <source>
        <dbReference type="SAM" id="SignalP"/>
    </source>
</evidence>
<dbReference type="WBParaSite" id="ECPE_0001045101-mRNA-1">
    <property type="protein sequence ID" value="ECPE_0001045101-mRNA-1"/>
    <property type="gene ID" value="ECPE_0001045101"/>
</dbReference>
<evidence type="ECO:0000313" key="4">
    <source>
        <dbReference type="WBParaSite" id="ECPE_0001045101-mRNA-1"/>
    </source>
</evidence>
<feature type="signal peptide" evidence="1">
    <location>
        <begin position="1"/>
        <end position="23"/>
    </location>
</feature>
<proteinExistence type="predicted"/>